<dbReference type="InterPro" id="IPR001128">
    <property type="entry name" value="Cyt_P450"/>
</dbReference>
<dbReference type="OrthoDB" id="1103324at2759"/>
<keyword evidence="7 10" id="KW-0408">Iron</keyword>
<keyword evidence="5 10" id="KW-0479">Metal-binding</keyword>
<dbReference type="InterPro" id="IPR017972">
    <property type="entry name" value="Cyt_P450_CS"/>
</dbReference>
<dbReference type="EC" id="1.14.14.93" evidence="13"/>
<keyword evidence="12" id="KW-1133">Transmembrane helix</keyword>
<evidence type="ECO:0000256" key="6">
    <source>
        <dbReference type="ARBA" id="ARBA00023002"/>
    </source>
</evidence>
<dbReference type="GO" id="GO:0020037">
    <property type="term" value="F:heme binding"/>
    <property type="evidence" value="ECO:0007669"/>
    <property type="project" value="InterPro"/>
</dbReference>
<evidence type="ECO:0000256" key="4">
    <source>
        <dbReference type="ARBA" id="ARBA00022617"/>
    </source>
</evidence>
<comment type="subcellular location">
    <subcellularLocation>
        <location evidence="2">Membrane</location>
    </subcellularLocation>
</comment>
<evidence type="ECO:0000256" key="7">
    <source>
        <dbReference type="ARBA" id="ARBA00023004"/>
    </source>
</evidence>
<dbReference type="InterPro" id="IPR002401">
    <property type="entry name" value="Cyt_P450_E_grp-I"/>
</dbReference>
<feature type="binding site" description="axial binding residue" evidence="10">
    <location>
        <position position="447"/>
    </location>
    <ligand>
        <name>heme</name>
        <dbReference type="ChEBI" id="CHEBI:30413"/>
    </ligand>
    <ligandPart>
        <name>Fe</name>
        <dbReference type="ChEBI" id="CHEBI:18248"/>
    </ligandPart>
</feature>
<accession>A0A2P6RDQ1</accession>
<name>A0A2P6RDQ1_ROSCH</name>
<dbReference type="Proteomes" id="UP000238479">
    <property type="component" value="Chromosome 3"/>
</dbReference>
<evidence type="ECO:0000256" key="11">
    <source>
        <dbReference type="RuleBase" id="RU000461"/>
    </source>
</evidence>
<keyword evidence="4 10" id="KW-0349">Heme</keyword>
<evidence type="ECO:0000256" key="2">
    <source>
        <dbReference type="ARBA" id="ARBA00004370"/>
    </source>
</evidence>
<dbReference type="GO" id="GO:0016020">
    <property type="term" value="C:membrane"/>
    <property type="evidence" value="ECO:0007669"/>
    <property type="project" value="UniProtKB-SubCell"/>
</dbReference>
<dbReference type="Gene3D" id="1.10.630.10">
    <property type="entry name" value="Cytochrome P450"/>
    <property type="match status" value="1"/>
</dbReference>
<dbReference type="GO" id="GO:0005506">
    <property type="term" value="F:iron ion binding"/>
    <property type="evidence" value="ECO:0007669"/>
    <property type="project" value="InterPro"/>
</dbReference>
<dbReference type="PANTHER" id="PTHR47943">
    <property type="entry name" value="CYTOCHROME P450 93A3-LIKE"/>
    <property type="match status" value="1"/>
</dbReference>
<dbReference type="EMBL" id="PDCK01000041">
    <property type="protein sequence ID" value="PRQ44548.1"/>
    <property type="molecule type" value="Genomic_DNA"/>
</dbReference>
<evidence type="ECO:0000256" key="1">
    <source>
        <dbReference type="ARBA" id="ARBA00001971"/>
    </source>
</evidence>
<sequence length="513" mass="58612">MANFHEYLVLLLIWLVPFIFFRTIFTKSRTHHRLPPSPRALPIIGHLHLLGRIPHQALHKLSSRHGPLIQLYFGSKPCVVVSSPEMARECLKTHEMSFLNRPKMTNVDYLTYGSADFVMAPYGPYWKFMKKLCMSELLGGRILDQNLPIRHEEIERFLHFMVKKADKGEQVDVGGELVRLTNNIISRMAFNRRCSDNDEEAYEVREVLEEMCELAGRFNFSDMFWFCKNLDLQGYGKRLKDVRSRYDKMMGKIMEEHEESRRKRKNDPSKCDNAVNLLDILLDIYEDQSSEIKLSRENIKGFIMNMFGAGTDTSSVTIEWALSELINSPNVMAKAREEIDSIVGTNRLVKESDIVNLPYLQAIVKETLRLHPTGPMIARESTEHCTINGYDIPAKTRLFVNVWAINRDPKHWKDPLEFVPERFWKSTLDVRGQSFQFLPFGSGRRSCPGTSLALQVIHATLAAVIQCFDWKVGDGAAGIDGTVGMEEGPGISLPRAKPLVCVPSVRFSPFPST</sequence>
<comment type="caution">
    <text evidence="13">The sequence shown here is derived from an EMBL/GenBank/DDBJ whole genome shotgun (WGS) entry which is preliminary data.</text>
</comment>
<dbReference type="PRINTS" id="PR00385">
    <property type="entry name" value="P450"/>
</dbReference>
<dbReference type="OMA" id="DMFWFCK"/>
<protein>
    <submittedName>
        <fullName evidence="13">Putative 3,9-dihydroxypterocarpan 6A-monooxygenase</fullName>
        <ecNumber evidence="13">1.14.14.93</ecNumber>
    </submittedName>
</protein>
<keyword evidence="9 12" id="KW-0472">Membrane</keyword>
<evidence type="ECO:0000256" key="9">
    <source>
        <dbReference type="ARBA" id="ARBA00023136"/>
    </source>
</evidence>
<keyword evidence="8 11" id="KW-0503">Monooxygenase</keyword>
<dbReference type="Pfam" id="PF00067">
    <property type="entry name" value="p450"/>
    <property type="match status" value="1"/>
</dbReference>
<organism evidence="13 14">
    <name type="scientific">Rosa chinensis</name>
    <name type="common">China rose</name>
    <dbReference type="NCBI Taxonomy" id="74649"/>
    <lineage>
        <taxon>Eukaryota</taxon>
        <taxon>Viridiplantae</taxon>
        <taxon>Streptophyta</taxon>
        <taxon>Embryophyta</taxon>
        <taxon>Tracheophyta</taxon>
        <taxon>Spermatophyta</taxon>
        <taxon>Magnoliopsida</taxon>
        <taxon>eudicotyledons</taxon>
        <taxon>Gunneridae</taxon>
        <taxon>Pentapetalae</taxon>
        <taxon>rosids</taxon>
        <taxon>fabids</taxon>
        <taxon>Rosales</taxon>
        <taxon>Rosaceae</taxon>
        <taxon>Rosoideae</taxon>
        <taxon>Rosoideae incertae sedis</taxon>
        <taxon>Rosa</taxon>
    </lineage>
</organism>
<dbReference type="Gramene" id="PRQ44548">
    <property type="protein sequence ID" value="PRQ44548"/>
    <property type="gene ID" value="RchiOBHm_Chr3g0480461"/>
</dbReference>
<keyword evidence="14" id="KW-1185">Reference proteome</keyword>
<evidence type="ECO:0000256" key="8">
    <source>
        <dbReference type="ARBA" id="ARBA00023033"/>
    </source>
</evidence>
<evidence type="ECO:0000313" key="13">
    <source>
        <dbReference type="EMBL" id="PRQ44548.1"/>
    </source>
</evidence>
<reference evidence="13 14" key="1">
    <citation type="journal article" date="2018" name="Nat. Genet.">
        <title>The Rosa genome provides new insights in the design of modern roses.</title>
        <authorList>
            <person name="Bendahmane M."/>
        </authorList>
    </citation>
    <scope>NUCLEOTIDE SEQUENCE [LARGE SCALE GENOMIC DNA]</scope>
    <source>
        <strain evidence="14">cv. Old Blush</strain>
    </source>
</reference>
<keyword evidence="6 11" id="KW-0560">Oxidoreductase</keyword>
<evidence type="ECO:0000256" key="5">
    <source>
        <dbReference type="ARBA" id="ARBA00022723"/>
    </source>
</evidence>
<feature type="transmembrane region" description="Helical" evidence="12">
    <location>
        <begin position="7"/>
        <end position="25"/>
    </location>
</feature>
<evidence type="ECO:0000256" key="10">
    <source>
        <dbReference type="PIRSR" id="PIRSR602401-1"/>
    </source>
</evidence>
<dbReference type="STRING" id="74649.A0A2P6RDQ1"/>
<dbReference type="InterPro" id="IPR036396">
    <property type="entry name" value="Cyt_P450_sf"/>
</dbReference>
<comment type="cofactor">
    <cofactor evidence="1 10">
        <name>heme</name>
        <dbReference type="ChEBI" id="CHEBI:30413"/>
    </cofactor>
</comment>
<evidence type="ECO:0000313" key="14">
    <source>
        <dbReference type="Proteomes" id="UP000238479"/>
    </source>
</evidence>
<dbReference type="PRINTS" id="PR00463">
    <property type="entry name" value="EP450I"/>
</dbReference>
<proteinExistence type="inferred from homology"/>
<dbReference type="PROSITE" id="PS00086">
    <property type="entry name" value="CYTOCHROME_P450"/>
    <property type="match status" value="1"/>
</dbReference>
<evidence type="ECO:0000256" key="12">
    <source>
        <dbReference type="SAM" id="Phobius"/>
    </source>
</evidence>
<keyword evidence="12" id="KW-0812">Transmembrane</keyword>
<evidence type="ECO:0000256" key="3">
    <source>
        <dbReference type="ARBA" id="ARBA00010617"/>
    </source>
</evidence>
<dbReference type="AlphaFoldDB" id="A0A2P6RDQ1"/>
<dbReference type="FunFam" id="1.10.630.10:FF:000019">
    <property type="entry name" value="Cytochrome P450 family protein"/>
    <property type="match status" value="1"/>
</dbReference>
<gene>
    <name evidence="13" type="ORF">RchiOBHm_Chr3g0480461</name>
</gene>
<dbReference type="PANTHER" id="PTHR47943:SF8">
    <property type="entry name" value="CYTOCHROME P450"/>
    <property type="match status" value="1"/>
</dbReference>
<comment type="similarity">
    <text evidence="3 11">Belongs to the cytochrome P450 family.</text>
</comment>
<dbReference type="GO" id="GO:0047082">
    <property type="term" value="F:3,9-dihydroxypterocarpan 6a-monooxygenase activity"/>
    <property type="evidence" value="ECO:0007669"/>
    <property type="project" value="UniProtKB-EC"/>
</dbReference>
<dbReference type="CDD" id="cd20655">
    <property type="entry name" value="CYP93"/>
    <property type="match status" value="1"/>
</dbReference>
<dbReference type="SUPFAM" id="SSF48264">
    <property type="entry name" value="Cytochrome P450"/>
    <property type="match status" value="1"/>
</dbReference>